<dbReference type="VEuPathDB" id="MicrosporidiaDB:CWI38_0043p0060"/>
<protein>
    <submittedName>
        <fullName evidence="1">Uncharacterized protein</fullName>
    </submittedName>
</protein>
<comment type="caution">
    <text evidence="1">The sequence shown here is derived from an EMBL/GenBank/DDBJ whole genome shotgun (WGS) entry which is preliminary data.</text>
</comment>
<proteinExistence type="predicted"/>
<evidence type="ECO:0000313" key="2">
    <source>
        <dbReference type="Proteomes" id="UP000292282"/>
    </source>
</evidence>
<dbReference type="AlphaFoldDB" id="A0A4Q9M4X6"/>
<organism evidence="1 2">
    <name type="scientific">Hamiltosporidium tvaerminnensis</name>
    <dbReference type="NCBI Taxonomy" id="1176355"/>
    <lineage>
        <taxon>Eukaryota</taxon>
        <taxon>Fungi</taxon>
        <taxon>Fungi incertae sedis</taxon>
        <taxon>Microsporidia</taxon>
        <taxon>Dubosqiidae</taxon>
        <taxon>Hamiltosporidium</taxon>
    </lineage>
</organism>
<gene>
    <name evidence="1" type="ORF">CWI38_0043p0060</name>
</gene>
<name>A0A4Q9M4X6_9MICR</name>
<accession>A0A4Q9M4X6</accession>
<evidence type="ECO:0000313" key="1">
    <source>
        <dbReference type="EMBL" id="TBU20626.1"/>
    </source>
</evidence>
<dbReference type="Proteomes" id="UP000292282">
    <property type="component" value="Unassembled WGS sequence"/>
</dbReference>
<keyword evidence="2" id="KW-1185">Reference proteome</keyword>
<sequence>MYNSKRFLTGCSGTPCGVERYFLRIPDLKRYNSPKREKTTDIEEIKYISFKKIVIKIIRYIENIEMRHNSLKPGLKNMRKLNFLKLEIKKIVIRIAARIRFLKRKQILLNIQITEFSYLKTRLCSYTFPPVCAINKRFYFQSEALWKVRQRYDEFCSAYMVYTPISQNHVDTKPKQNNKYSEKKSN</sequence>
<reference evidence="1 2" key="1">
    <citation type="submission" date="2017-12" db="EMBL/GenBank/DDBJ databases">
        <authorList>
            <person name="Pombert J.-F."/>
            <person name="Haag K.L."/>
            <person name="Ebert D."/>
        </authorList>
    </citation>
    <scope>NUCLEOTIDE SEQUENCE [LARGE SCALE GENOMIC DNA]</scope>
    <source>
        <strain evidence="1">IL-G-3</strain>
    </source>
</reference>
<dbReference type="EMBL" id="PITK01000043">
    <property type="protein sequence ID" value="TBU20626.1"/>
    <property type="molecule type" value="Genomic_DNA"/>
</dbReference>